<evidence type="ECO:0000259" key="2">
    <source>
        <dbReference type="Pfam" id="PF02517"/>
    </source>
</evidence>
<proteinExistence type="predicted"/>
<dbReference type="GO" id="GO:0008237">
    <property type="term" value="F:metallopeptidase activity"/>
    <property type="evidence" value="ECO:0007669"/>
    <property type="project" value="UniProtKB-KW"/>
</dbReference>
<dbReference type="PIRSF" id="PIRSF026622">
    <property type="entry name" value="Proteas_026622"/>
    <property type="match status" value="1"/>
</dbReference>
<keyword evidence="3" id="KW-0482">Metalloprotease</keyword>
<feature type="domain" description="CAAX prenyl protease 2/Lysostaphin resistance protein A-like" evidence="2">
    <location>
        <begin position="100"/>
        <end position="192"/>
    </location>
</feature>
<dbReference type="EMBL" id="JANDBD010000002">
    <property type="protein sequence ID" value="MCP9271444.1"/>
    <property type="molecule type" value="Genomic_DNA"/>
</dbReference>
<dbReference type="InterPro" id="IPR003675">
    <property type="entry name" value="Rce1/LyrA-like_dom"/>
</dbReference>
<name>A0ABT1LX30_9MYCO</name>
<keyword evidence="4" id="KW-1185">Reference proteome</keyword>
<dbReference type="InterPro" id="IPR015837">
    <property type="entry name" value="UCP026622_CAAX_protease"/>
</dbReference>
<feature type="transmembrane region" description="Helical" evidence="1">
    <location>
        <begin position="60"/>
        <end position="81"/>
    </location>
</feature>
<comment type="caution">
    <text evidence="3">The sequence shown here is derived from an EMBL/GenBank/DDBJ whole genome shotgun (WGS) entry which is preliminary data.</text>
</comment>
<keyword evidence="3" id="KW-0378">Hydrolase</keyword>
<dbReference type="Pfam" id="PF02517">
    <property type="entry name" value="Rce1-like"/>
    <property type="match status" value="1"/>
</dbReference>
<protein>
    <submittedName>
        <fullName evidence="3">CPBP family intramembrane metalloprotease</fullName>
    </submittedName>
</protein>
<feature type="transmembrane region" description="Helical" evidence="1">
    <location>
        <begin position="157"/>
        <end position="175"/>
    </location>
</feature>
<keyword evidence="1" id="KW-0472">Membrane</keyword>
<evidence type="ECO:0000256" key="1">
    <source>
        <dbReference type="SAM" id="Phobius"/>
    </source>
</evidence>
<organism evidence="3 4">
    <name type="scientific">Mycolicibacterium arenosum</name>
    <dbReference type="NCBI Taxonomy" id="2952157"/>
    <lineage>
        <taxon>Bacteria</taxon>
        <taxon>Bacillati</taxon>
        <taxon>Actinomycetota</taxon>
        <taxon>Actinomycetes</taxon>
        <taxon>Mycobacteriales</taxon>
        <taxon>Mycobacteriaceae</taxon>
        <taxon>Mycolicibacterium</taxon>
    </lineage>
</organism>
<keyword evidence="3" id="KW-0645">Protease</keyword>
<evidence type="ECO:0000313" key="4">
    <source>
        <dbReference type="Proteomes" id="UP001651690"/>
    </source>
</evidence>
<sequence length="214" mass="21975">MPGSRSRAVLLAAGLVLWSGAIAPRLPARWLVPVHATLGSGLVALTAAPLGLRPPQVWRGLRWGGVAAGLVAAGVAAVTPVPRVRAGMAERTMPESAVGWLLVHIPVGTVWSEEAAFRAVLGTVAADAFGPRWGGLLQAGAFGLSHIADARGAGEPVVATVAVTGFAGWVFAWLYERSGSMLAPLLAHLAVNEAGAVAALLVQRRQALRASARN</sequence>
<evidence type="ECO:0000313" key="3">
    <source>
        <dbReference type="EMBL" id="MCP9271444.1"/>
    </source>
</evidence>
<accession>A0ABT1LX30</accession>
<gene>
    <name evidence="3" type="ORF">NM203_04505</name>
</gene>
<keyword evidence="1" id="KW-1133">Transmembrane helix</keyword>
<reference evidence="3 4" key="1">
    <citation type="submission" date="2022-06" db="EMBL/GenBank/DDBJ databases">
        <title>Mycolicibacterium sp. CAU 1645 isolated from seawater.</title>
        <authorList>
            <person name="Kim W."/>
        </authorList>
    </citation>
    <scope>NUCLEOTIDE SEQUENCE [LARGE SCALE GENOMIC DNA]</scope>
    <source>
        <strain evidence="3 4">CAU 1645</strain>
    </source>
</reference>
<feature type="transmembrane region" description="Helical" evidence="1">
    <location>
        <begin position="181"/>
        <end position="202"/>
    </location>
</feature>
<keyword evidence="1" id="KW-0812">Transmembrane</keyword>
<dbReference type="Proteomes" id="UP001651690">
    <property type="component" value="Unassembled WGS sequence"/>
</dbReference>